<evidence type="ECO:0000313" key="1">
    <source>
        <dbReference type="EMBL" id="SBS27921.1"/>
    </source>
</evidence>
<name>A0A1A8T6U0_9GAMM</name>
<proteinExistence type="predicted"/>
<sequence length="55" mass="6674">MGLYLIFSESLQQNTLKKYSPQKFSAYKCNKITFYRIRFRNLNTFVGTDRLRLFL</sequence>
<dbReference type="Proteomes" id="UP000092544">
    <property type="component" value="Unassembled WGS sequence"/>
</dbReference>
<evidence type="ECO:0000313" key="2">
    <source>
        <dbReference type="Proteomes" id="UP000092544"/>
    </source>
</evidence>
<reference evidence="1 2" key="1">
    <citation type="submission" date="2016-06" db="EMBL/GenBank/DDBJ databases">
        <authorList>
            <person name="Kjaerup R.B."/>
            <person name="Dalgaard T.S."/>
            <person name="Juul-Madsen H.R."/>
        </authorList>
    </citation>
    <scope>NUCLEOTIDE SEQUENCE [LARGE SCALE GENOMIC DNA]</scope>
    <source>
        <strain evidence="1 2">CECT 8886</strain>
    </source>
</reference>
<keyword evidence="2" id="KW-1185">Reference proteome</keyword>
<accession>A0A1A8T6U0</accession>
<dbReference type="AlphaFoldDB" id="A0A1A8T6U0"/>
<gene>
    <name evidence="1" type="ORF">MSP8886_01004</name>
</gene>
<dbReference type="EMBL" id="FLOB01000002">
    <property type="protein sequence ID" value="SBS27921.1"/>
    <property type="molecule type" value="Genomic_DNA"/>
</dbReference>
<protein>
    <submittedName>
        <fullName evidence="1">Uncharacterized protein</fullName>
    </submittedName>
</protein>
<organism evidence="1 2">
    <name type="scientific">Marinomonas spartinae</name>
    <dbReference type="NCBI Taxonomy" id="1792290"/>
    <lineage>
        <taxon>Bacteria</taxon>
        <taxon>Pseudomonadati</taxon>
        <taxon>Pseudomonadota</taxon>
        <taxon>Gammaproteobacteria</taxon>
        <taxon>Oceanospirillales</taxon>
        <taxon>Oceanospirillaceae</taxon>
        <taxon>Marinomonas</taxon>
    </lineage>
</organism>